<sequence>MSDYYHITLTATLENTTALTIGNGEFGARNTPESAENSNKSQNYIQICIDASDQLYIPGSTLKGNALAFSRRLQDEHHQTPDLSWLFGKEVAETLEKNANNHRGQETRKASTGGQVRFLNATAPSRTISSVTRNSIDPVTGAAQDKHLFNQEYAPPGTQFTLQLQIDSATDVQLRQLAGFLTIWGDEKARLGRNTNNNAGLFKIDNLRFTGLTKTAYLDWLRTPGTHAPEPTSFDTPAATFSVADDYLTLDLNLMPLSPIFVGCDHIEYHDDQGKKIADKREGKPKPQGTHEVIVAVKNKQGHPVIPATSMRGVLRHQAQRILNTFSDLHGEQAAKDATARLRQLLGGTEQAANFQLTDFIAAQNNRMDQPFIAIDRFTGGVKGGTQSDTVAGGNYWVEKHAVTHYAGQIRLHPRLLDQAHHAELAVLLLLLRDLLDGELRFGAYQAKGFGKAAASIQFQPFSQPGLTSTASNMLTDWEAFRTFWQSQPFPDFNQLTTALHHKLDENTHSTTSGTEAN</sequence>
<organism evidence="3 4">
    <name type="scientific">Vibrio gazogenes DSM 21264 = NBRC 103151</name>
    <dbReference type="NCBI Taxonomy" id="1123492"/>
    <lineage>
        <taxon>Bacteria</taxon>
        <taxon>Pseudomonadati</taxon>
        <taxon>Pseudomonadota</taxon>
        <taxon>Gammaproteobacteria</taxon>
        <taxon>Vibrionales</taxon>
        <taxon>Vibrionaceae</taxon>
        <taxon>Vibrio</taxon>
    </lineage>
</organism>
<dbReference type="PANTHER" id="PTHR35579">
    <property type="entry name" value="CRISPR SYSTEM CMS ENDORIBONUCLEASE CSM3"/>
    <property type="match status" value="1"/>
</dbReference>
<accession>A0A1M4UJI7</accession>
<dbReference type="RefSeq" id="WP_072955147.1">
    <property type="nucleotide sequence ID" value="NZ_FQUH01000002.1"/>
</dbReference>
<dbReference type="InterPro" id="IPR005537">
    <property type="entry name" value="RAMP_III_fam"/>
</dbReference>
<proteinExistence type="predicted"/>
<dbReference type="CDD" id="cd09726">
    <property type="entry name" value="RAMP_I_III"/>
    <property type="match status" value="1"/>
</dbReference>
<evidence type="ECO:0000256" key="1">
    <source>
        <dbReference type="ARBA" id="ARBA00023118"/>
    </source>
</evidence>
<evidence type="ECO:0000313" key="3">
    <source>
        <dbReference type="EMBL" id="SHE56818.1"/>
    </source>
</evidence>
<evidence type="ECO:0000259" key="2">
    <source>
        <dbReference type="Pfam" id="PF03787"/>
    </source>
</evidence>
<dbReference type="Pfam" id="PF03787">
    <property type="entry name" value="RAMPs"/>
    <property type="match status" value="2"/>
</dbReference>
<dbReference type="GO" id="GO:0051607">
    <property type="term" value="P:defense response to virus"/>
    <property type="evidence" value="ECO:0007669"/>
    <property type="project" value="UniProtKB-KW"/>
</dbReference>
<dbReference type="InterPro" id="IPR052216">
    <property type="entry name" value="CRISPR_Csm3_endoribonuclease"/>
</dbReference>
<name>A0A1M4UJI7_VIBGA</name>
<dbReference type="AlphaFoldDB" id="A0A1M4UJI7"/>
<reference evidence="4" key="1">
    <citation type="submission" date="2016-11" db="EMBL/GenBank/DDBJ databases">
        <authorList>
            <person name="Varghese N."/>
            <person name="Submissions S."/>
        </authorList>
    </citation>
    <scope>NUCLEOTIDE SEQUENCE [LARGE SCALE GENOMIC DNA]</scope>
    <source>
        <strain evidence="4">DSM 21264</strain>
    </source>
</reference>
<dbReference type="Proteomes" id="UP000184159">
    <property type="component" value="Unassembled WGS sequence"/>
</dbReference>
<evidence type="ECO:0000313" key="4">
    <source>
        <dbReference type="Proteomes" id="UP000184159"/>
    </source>
</evidence>
<keyword evidence="1" id="KW-0051">Antiviral defense</keyword>
<protein>
    <submittedName>
        <fullName evidence="3">CRISPR/Cas system CSM-associated protein Csm3, group 7 of RAMP superfamily</fullName>
    </submittedName>
</protein>
<dbReference type="PANTHER" id="PTHR35579:SF6">
    <property type="entry name" value="DUF324 DOMAIN-CONTAINING PROTEIN"/>
    <property type="match status" value="1"/>
</dbReference>
<feature type="domain" description="CRISPR type III-associated protein" evidence="2">
    <location>
        <begin position="12"/>
        <end position="200"/>
    </location>
</feature>
<gene>
    <name evidence="3" type="ORF">SAMN02745781_00473</name>
</gene>
<keyword evidence="4" id="KW-1185">Reference proteome</keyword>
<dbReference type="EMBL" id="FQUH01000002">
    <property type="protein sequence ID" value="SHE56818.1"/>
    <property type="molecule type" value="Genomic_DNA"/>
</dbReference>
<feature type="domain" description="CRISPR type III-associated protein" evidence="2">
    <location>
        <begin position="257"/>
        <end position="452"/>
    </location>
</feature>